<keyword evidence="4" id="KW-0804">Transcription</keyword>
<reference evidence="6 7" key="1">
    <citation type="submission" date="2015-04" db="EMBL/GenBank/DDBJ databases">
        <title>Draft Genome Sequence of the Novel Agar-Digesting Marine Bacterium Q1.</title>
        <authorList>
            <person name="Li Y."/>
            <person name="Li D."/>
            <person name="Chen G."/>
            <person name="Du Z."/>
        </authorList>
    </citation>
    <scope>NUCLEOTIDE SEQUENCE [LARGE SCALE GENOMIC DNA]</scope>
    <source>
        <strain evidence="6 7">Q1</strain>
    </source>
</reference>
<dbReference type="PANTHER" id="PTHR43133">
    <property type="entry name" value="RNA POLYMERASE ECF-TYPE SIGMA FACTO"/>
    <property type="match status" value="1"/>
</dbReference>
<dbReference type="InterPro" id="IPR013324">
    <property type="entry name" value="RNA_pol_sigma_r3/r4-like"/>
</dbReference>
<comment type="caution">
    <text evidence="6">The sequence shown here is derived from an EMBL/GenBank/DDBJ whole genome shotgun (WGS) entry which is preliminary data.</text>
</comment>
<proteinExistence type="inferred from homology"/>
<accession>A0A0J8GQ22</accession>
<evidence type="ECO:0000256" key="4">
    <source>
        <dbReference type="ARBA" id="ARBA00023163"/>
    </source>
</evidence>
<dbReference type="NCBIfam" id="TIGR02937">
    <property type="entry name" value="sigma70-ECF"/>
    <property type="match status" value="1"/>
</dbReference>
<evidence type="ECO:0000256" key="1">
    <source>
        <dbReference type="ARBA" id="ARBA00010641"/>
    </source>
</evidence>
<dbReference type="PANTHER" id="PTHR43133:SF51">
    <property type="entry name" value="RNA POLYMERASE SIGMA FACTOR"/>
    <property type="match status" value="1"/>
</dbReference>
<evidence type="ECO:0000256" key="2">
    <source>
        <dbReference type="ARBA" id="ARBA00023015"/>
    </source>
</evidence>
<keyword evidence="3" id="KW-0731">Sigma factor</keyword>
<gene>
    <name evidence="6" type="ORF">XM47_12315</name>
</gene>
<keyword evidence="2" id="KW-0805">Transcription regulation</keyword>
<dbReference type="Pfam" id="PF04542">
    <property type="entry name" value="Sigma70_r2"/>
    <property type="match status" value="1"/>
</dbReference>
<dbReference type="InterPro" id="IPR013325">
    <property type="entry name" value="RNA_pol_sigma_r2"/>
</dbReference>
<dbReference type="InterPro" id="IPR014284">
    <property type="entry name" value="RNA_pol_sigma-70_dom"/>
</dbReference>
<dbReference type="Gene3D" id="1.10.1740.10">
    <property type="match status" value="1"/>
</dbReference>
<dbReference type="InterPro" id="IPR007627">
    <property type="entry name" value="RNA_pol_sigma70_r2"/>
</dbReference>
<sequence>MTTTDKPLNKVSAAELFTQLFEADKNRLYAYIYAYVLDYAAADDIFQETSMTLWREFEKFEIGSNFSKWANGIAFNRVRSYRQSHKKYKLGINDDILHELEEVISITETSKKPSKWWHLQNCSALLPDSLKGVYKAFYVEELQAQEIADTTGRSIFAIRKSIHKLRKMLFDCVEQKVNEDLK</sequence>
<name>A0A0J8GQ22_9ALTE</name>
<dbReference type="InterPro" id="IPR036388">
    <property type="entry name" value="WH-like_DNA-bd_sf"/>
</dbReference>
<evidence type="ECO:0000313" key="7">
    <source>
        <dbReference type="Proteomes" id="UP000037600"/>
    </source>
</evidence>
<dbReference type="SUPFAM" id="SSF88659">
    <property type="entry name" value="Sigma3 and sigma4 domains of RNA polymerase sigma factors"/>
    <property type="match status" value="1"/>
</dbReference>
<organism evidence="6 7">
    <name type="scientific">Catenovulum maritimum</name>
    <dbReference type="NCBI Taxonomy" id="1513271"/>
    <lineage>
        <taxon>Bacteria</taxon>
        <taxon>Pseudomonadati</taxon>
        <taxon>Pseudomonadota</taxon>
        <taxon>Gammaproteobacteria</taxon>
        <taxon>Alteromonadales</taxon>
        <taxon>Alteromonadaceae</taxon>
        <taxon>Catenovulum</taxon>
    </lineage>
</organism>
<evidence type="ECO:0000259" key="5">
    <source>
        <dbReference type="Pfam" id="PF04542"/>
    </source>
</evidence>
<dbReference type="Proteomes" id="UP000037600">
    <property type="component" value="Unassembled WGS sequence"/>
</dbReference>
<keyword evidence="7" id="KW-1185">Reference proteome</keyword>
<dbReference type="AlphaFoldDB" id="A0A0J8GQ22"/>
<comment type="similarity">
    <text evidence="1">Belongs to the sigma-70 factor family. ECF subfamily.</text>
</comment>
<evidence type="ECO:0000313" key="6">
    <source>
        <dbReference type="EMBL" id="KMT64857.1"/>
    </source>
</evidence>
<dbReference type="GO" id="GO:0016987">
    <property type="term" value="F:sigma factor activity"/>
    <property type="evidence" value="ECO:0007669"/>
    <property type="project" value="UniProtKB-KW"/>
</dbReference>
<dbReference type="SUPFAM" id="SSF88946">
    <property type="entry name" value="Sigma2 domain of RNA polymerase sigma factors"/>
    <property type="match status" value="1"/>
</dbReference>
<dbReference type="EMBL" id="LAZL01000020">
    <property type="protein sequence ID" value="KMT64857.1"/>
    <property type="molecule type" value="Genomic_DNA"/>
</dbReference>
<protein>
    <submittedName>
        <fullName evidence="6">Extracytoplasmic function alternative sigma factor</fullName>
    </submittedName>
</protein>
<evidence type="ECO:0000256" key="3">
    <source>
        <dbReference type="ARBA" id="ARBA00023082"/>
    </source>
</evidence>
<dbReference type="InterPro" id="IPR039425">
    <property type="entry name" value="RNA_pol_sigma-70-like"/>
</dbReference>
<dbReference type="STRING" id="1513271.XM47_12315"/>
<dbReference type="GO" id="GO:0006352">
    <property type="term" value="P:DNA-templated transcription initiation"/>
    <property type="evidence" value="ECO:0007669"/>
    <property type="project" value="InterPro"/>
</dbReference>
<feature type="domain" description="RNA polymerase sigma-70 region 2" evidence="5">
    <location>
        <begin position="20"/>
        <end position="86"/>
    </location>
</feature>
<dbReference type="Gene3D" id="1.10.10.10">
    <property type="entry name" value="Winged helix-like DNA-binding domain superfamily/Winged helix DNA-binding domain"/>
    <property type="match status" value="1"/>
</dbReference>